<protein>
    <submittedName>
        <fullName evidence="1">Uncharacterized protein</fullName>
    </submittedName>
</protein>
<proteinExistence type="predicted"/>
<dbReference type="EMBL" id="FMJY01000012">
    <property type="protein sequence ID" value="SCO92657.1"/>
    <property type="molecule type" value="Genomic_DNA"/>
</dbReference>
<dbReference type="VEuPathDB" id="FungiDB:FOC1_g10000066"/>
<gene>
    <name evidence="1" type="ORF">FRV6_16785</name>
</gene>
<organism evidence="1 2">
    <name type="scientific">Fusarium oxysporum</name>
    <name type="common">Fusarium vascular wilt</name>
    <dbReference type="NCBI Taxonomy" id="5507"/>
    <lineage>
        <taxon>Eukaryota</taxon>
        <taxon>Fungi</taxon>
        <taxon>Dikarya</taxon>
        <taxon>Ascomycota</taxon>
        <taxon>Pezizomycotina</taxon>
        <taxon>Sordariomycetes</taxon>
        <taxon>Hypocreomycetidae</taxon>
        <taxon>Hypocreales</taxon>
        <taxon>Nectriaceae</taxon>
        <taxon>Fusarium</taxon>
        <taxon>Fusarium oxysporum species complex</taxon>
    </lineage>
</organism>
<name>A0A2H3TVN6_FUSOX</name>
<dbReference type="Proteomes" id="UP000219369">
    <property type="component" value="Unassembled WGS sequence"/>
</dbReference>
<evidence type="ECO:0000313" key="1">
    <source>
        <dbReference type="EMBL" id="SCO92657.1"/>
    </source>
</evidence>
<dbReference type="AlphaFoldDB" id="A0A2H3TVN6"/>
<dbReference type="VEuPathDB" id="FungiDB:FOZG_18368"/>
<sequence>MATLRPQEAACLAGVREHATQLGKYLRDALLCIERAKAQPVPHDLVEIITIGALSLSNKIHNIPDLGTVHDALQMARTESKIATESTMQALNDIKAELRQAANTSQQALKGIRESQEAQDETKAAARESTDMGRIVMAMVRETKNADQHIRPSPLRTYASVVARNGLATSIRNPLSQLKAPVTQVLCEMTVNIRNPPTIHSQPTGDEPRILRAHVDRAIEQSGNEHTENIKTVPTNQLKSGDLNIKTATTSDMEIFRQFAGDWEHRLGNGATARIPVYGVLVHGVSTSSMDVEQFEDTIDNIIYEIKPFIPNAGIKYYL</sequence>
<dbReference type="VEuPathDB" id="FungiDB:FOIG_16597"/>
<dbReference type="OrthoDB" id="5429923at2759"/>
<accession>A0A2H3TVN6</accession>
<dbReference type="VEuPathDB" id="FungiDB:FOMG_17934"/>
<dbReference type="VEuPathDB" id="FungiDB:FOXG_17269"/>
<dbReference type="VEuPathDB" id="FungiDB:HZS61_008266"/>
<evidence type="ECO:0000313" key="2">
    <source>
        <dbReference type="Proteomes" id="UP000219369"/>
    </source>
</evidence>
<reference evidence="2" key="1">
    <citation type="submission" date="2016-09" db="EMBL/GenBank/DDBJ databases">
        <authorList>
            <person name="Guldener U."/>
        </authorList>
    </citation>
    <scope>NUCLEOTIDE SEQUENCE [LARGE SCALE GENOMIC DNA]</scope>
    <source>
        <strain evidence="2">V64-1</strain>
    </source>
</reference>
<dbReference type="VEuPathDB" id="FungiDB:FOC4_g10000193"/>